<organism evidence="2 3">
    <name type="scientific">Phytophthora rubi</name>
    <dbReference type="NCBI Taxonomy" id="129364"/>
    <lineage>
        <taxon>Eukaryota</taxon>
        <taxon>Sar</taxon>
        <taxon>Stramenopiles</taxon>
        <taxon>Oomycota</taxon>
        <taxon>Peronosporomycetes</taxon>
        <taxon>Peronosporales</taxon>
        <taxon>Peronosporaceae</taxon>
        <taxon>Phytophthora</taxon>
    </lineage>
</organism>
<evidence type="ECO:0000256" key="1">
    <source>
        <dbReference type="SAM" id="MobiDB-lite"/>
    </source>
</evidence>
<gene>
    <name evidence="2" type="ORF">PR002_g32434</name>
</gene>
<proteinExistence type="predicted"/>
<name>A0A6A3G948_9STRA</name>
<protein>
    <submittedName>
        <fullName evidence="2">Uncharacterized protein</fullName>
    </submittedName>
</protein>
<feature type="non-terminal residue" evidence="2">
    <location>
        <position position="1"/>
    </location>
</feature>
<dbReference type="Proteomes" id="UP000435112">
    <property type="component" value="Unassembled WGS sequence"/>
</dbReference>
<dbReference type="AlphaFoldDB" id="A0A6A3G948"/>
<comment type="caution">
    <text evidence="2">The sequence shown here is derived from an EMBL/GenBank/DDBJ whole genome shotgun (WGS) entry which is preliminary data.</text>
</comment>
<evidence type="ECO:0000313" key="3">
    <source>
        <dbReference type="Proteomes" id="UP000435112"/>
    </source>
</evidence>
<dbReference type="EMBL" id="QXFU01010735">
    <property type="protein sequence ID" value="KAE8953271.1"/>
    <property type="molecule type" value="Genomic_DNA"/>
</dbReference>
<feature type="non-terminal residue" evidence="2">
    <location>
        <position position="248"/>
    </location>
</feature>
<sequence>ERIEVVKDLQPQQPQGTEGEATRAGTEQQGLSDGEQNEKVKGRPKGRVATKTPTGETTATDEISRGAEWLYNGPKSTAESKALTWSDKVRAQVGPTEVITEALARSSHMLEGIWNPLHKKHLMGTLLTDWEATGKPDWSPEETSMRQEALAAANTACDESVRAWTQRENAIMITYLQGRLDLPHPPNFIKEILIGEHRAMLEDMHEAYFNAVLTAVVPATVKMTRNAAHAMIFRELFIANTDKNTGHA</sequence>
<feature type="compositionally biased region" description="Low complexity" evidence="1">
    <location>
        <begin position="50"/>
        <end position="60"/>
    </location>
</feature>
<feature type="region of interest" description="Disordered" evidence="1">
    <location>
        <begin position="1"/>
        <end position="63"/>
    </location>
</feature>
<reference evidence="2 3" key="1">
    <citation type="submission" date="2018-09" db="EMBL/GenBank/DDBJ databases">
        <title>Genomic investigation of the strawberry pathogen Phytophthora fragariae indicates pathogenicity is determined by transcriptional variation in three key races.</title>
        <authorList>
            <person name="Adams T.M."/>
            <person name="Armitage A.D."/>
            <person name="Sobczyk M.K."/>
            <person name="Bates H.J."/>
            <person name="Dunwell J.M."/>
            <person name="Nellist C.F."/>
            <person name="Harrison R.J."/>
        </authorList>
    </citation>
    <scope>NUCLEOTIDE SEQUENCE [LARGE SCALE GENOMIC DNA]</scope>
    <source>
        <strain evidence="2 3">SCRP324</strain>
    </source>
</reference>
<dbReference type="OrthoDB" id="128638at2759"/>
<accession>A0A6A3G948</accession>
<evidence type="ECO:0000313" key="2">
    <source>
        <dbReference type="EMBL" id="KAE8953271.1"/>
    </source>
</evidence>